<organism evidence="2 3">
    <name type="scientific">Seminavis robusta</name>
    <dbReference type="NCBI Taxonomy" id="568900"/>
    <lineage>
        <taxon>Eukaryota</taxon>
        <taxon>Sar</taxon>
        <taxon>Stramenopiles</taxon>
        <taxon>Ochrophyta</taxon>
        <taxon>Bacillariophyta</taxon>
        <taxon>Bacillariophyceae</taxon>
        <taxon>Bacillariophycidae</taxon>
        <taxon>Naviculales</taxon>
        <taxon>Naviculaceae</taxon>
        <taxon>Seminavis</taxon>
    </lineage>
</organism>
<protein>
    <submittedName>
        <fullName evidence="2">Uncharacterized protein</fullName>
    </submittedName>
</protein>
<dbReference type="AlphaFoldDB" id="A0A9N8DX69"/>
<keyword evidence="3" id="KW-1185">Reference proteome</keyword>
<gene>
    <name evidence="2" type="ORF">SEMRO_361_G126500.1</name>
</gene>
<feature type="transmembrane region" description="Helical" evidence="1">
    <location>
        <begin position="214"/>
        <end position="230"/>
    </location>
</feature>
<feature type="transmembrane region" description="Helical" evidence="1">
    <location>
        <begin position="44"/>
        <end position="68"/>
    </location>
</feature>
<dbReference type="EMBL" id="CAICTM010000360">
    <property type="protein sequence ID" value="CAB9508799.1"/>
    <property type="molecule type" value="Genomic_DNA"/>
</dbReference>
<comment type="caution">
    <text evidence="2">The sequence shown here is derived from an EMBL/GenBank/DDBJ whole genome shotgun (WGS) entry which is preliminary data.</text>
</comment>
<reference evidence="2" key="1">
    <citation type="submission" date="2020-06" db="EMBL/GenBank/DDBJ databases">
        <authorList>
            <consortium name="Plant Systems Biology data submission"/>
        </authorList>
    </citation>
    <scope>NUCLEOTIDE SEQUENCE</scope>
    <source>
        <strain evidence="2">D6</strain>
    </source>
</reference>
<evidence type="ECO:0000313" key="3">
    <source>
        <dbReference type="Proteomes" id="UP001153069"/>
    </source>
</evidence>
<keyword evidence="1" id="KW-1133">Transmembrane helix</keyword>
<accession>A0A9N8DX69</accession>
<evidence type="ECO:0000256" key="1">
    <source>
        <dbReference type="SAM" id="Phobius"/>
    </source>
</evidence>
<feature type="transmembrane region" description="Helical" evidence="1">
    <location>
        <begin position="181"/>
        <end position="202"/>
    </location>
</feature>
<evidence type="ECO:0000313" key="2">
    <source>
        <dbReference type="EMBL" id="CAB9508799.1"/>
    </source>
</evidence>
<feature type="transmembrane region" description="Helical" evidence="1">
    <location>
        <begin position="88"/>
        <end position="107"/>
    </location>
</feature>
<proteinExistence type="predicted"/>
<sequence length="231" mass="25036">MLLTKPRALLKNVYGLTIDHDDDELIAWELRGIGSLGLGLAIQVYASIVQGIAPITAMGLGLIPRALFYLYTTFSGKMKSLNIQTRFFTMNTVMTCWCVASLLLGLGKPSTTSKIYSSMCFLKSLFFTWAPRTSCKKLLGRPCEGQALGLMRGAGNELFVSSLLMLSAAWASNIVSPVAAAGYVCVAWVVLLADMAMLAKTWQLMGFSNARTNWVNLIMAAVLGTGFLLAK</sequence>
<keyword evidence="1" id="KW-0472">Membrane</keyword>
<keyword evidence="1" id="KW-0812">Transmembrane</keyword>
<dbReference type="Proteomes" id="UP001153069">
    <property type="component" value="Unassembled WGS sequence"/>
</dbReference>
<name>A0A9N8DX69_9STRA</name>